<dbReference type="OrthoDB" id="687495at2759"/>
<feature type="compositionally biased region" description="Polar residues" evidence="5">
    <location>
        <begin position="143"/>
        <end position="152"/>
    </location>
</feature>
<evidence type="ECO:0000256" key="5">
    <source>
        <dbReference type="SAM" id="MobiDB-lite"/>
    </source>
</evidence>
<keyword evidence="8" id="KW-1185">Reference proteome</keyword>
<comment type="subcellular location">
    <subcellularLocation>
        <location evidence="1">Nucleus</location>
    </subcellularLocation>
</comment>
<feature type="domain" description="BHLH" evidence="6">
    <location>
        <begin position="153"/>
        <end position="212"/>
    </location>
</feature>
<feature type="region of interest" description="Disordered" evidence="5">
    <location>
        <begin position="131"/>
        <end position="166"/>
    </location>
</feature>
<dbReference type="Proteomes" id="UP000636709">
    <property type="component" value="Unassembled WGS sequence"/>
</dbReference>
<evidence type="ECO:0000256" key="4">
    <source>
        <dbReference type="ARBA" id="ARBA00023242"/>
    </source>
</evidence>
<keyword evidence="3" id="KW-0804">Transcription</keyword>
<dbReference type="PANTHER" id="PTHR45914">
    <property type="entry name" value="TRANSCRIPTION FACTOR HEC3-RELATED"/>
    <property type="match status" value="1"/>
</dbReference>
<dbReference type="PANTHER" id="PTHR45914:SF59">
    <property type="entry name" value="TRANSCRIPTION FACTOR BHLH83-LIKE"/>
    <property type="match status" value="1"/>
</dbReference>
<dbReference type="GO" id="GO:0005634">
    <property type="term" value="C:nucleus"/>
    <property type="evidence" value="ECO:0007669"/>
    <property type="project" value="UniProtKB-SubCell"/>
</dbReference>
<protein>
    <recommendedName>
        <fullName evidence="6">BHLH domain-containing protein</fullName>
    </recommendedName>
</protein>
<dbReference type="AlphaFoldDB" id="A0A835KWG2"/>
<comment type="caution">
    <text evidence="7">The sequence shown here is derived from an EMBL/GenBank/DDBJ whole genome shotgun (WGS) entry which is preliminary data.</text>
</comment>
<sequence length="216" mass="23411">MALVRDPSPALCYVEPLSIDVSLTGIVEIGQENLHHPKQLMEECTVRIHPWELPMVAADISSSSPSSSVVTFDGHGEEYCAAWMDDNGNCFTFGGDGGGRDLTAAAATEKRPRAYAPSQIAEEEAVAAPKKHCGGGKRMAATKQPNKVPTTRATKEPQNEAAKNRRERISERLRTLQELLKVLETDAFWPAPGGEAPKMSQVKEALDAILRSAPFS</sequence>
<accession>A0A835KWG2</accession>
<name>A0A835KWG2_9POAL</name>
<evidence type="ECO:0000313" key="8">
    <source>
        <dbReference type="Proteomes" id="UP000636709"/>
    </source>
</evidence>
<organism evidence="7 8">
    <name type="scientific">Digitaria exilis</name>
    <dbReference type="NCBI Taxonomy" id="1010633"/>
    <lineage>
        <taxon>Eukaryota</taxon>
        <taxon>Viridiplantae</taxon>
        <taxon>Streptophyta</taxon>
        <taxon>Embryophyta</taxon>
        <taxon>Tracheophyta</taxon>
        <taxon>Spermatophyta</taxon>
        <taxon>Magnoliopsida</taxon>
        <taxon>Liliopsida</taxon>
        <taxon>Poales</taxon>
        <taxon>Poaceae</taxon>
        <taxon>PACMAD clade</taxon>
        <taxon>Panicoideae</taxon>
        <taxon>Panicodae</taxon>
        <taxon>Paniceae</taxon>
        <taxon>Anthephorinae</taxon>
        <taxon>Digitaria</taxon>
    </lineage>
</organism>
<dbReference type="PROSITE" id="PS50888">
    <property type="entry name" value="BHLH"/>
    <property type="match status" value="1"/>
</dbReference>
<keyword evidence="4" id="KW-0539">Nucleus</keyword>
<proteinExistence type="predicted"/>
<evidence type="ECO:0000256" key="2">
    <source>
        <dbReference type="ARBA" id="ARBA00023015"/>
    </source>
</evidence>
<dbReference type="GO" id="GO:0003700">
    <property type="term" value="F:DNA-binding transcription factor activity"/>
    <property type="evidence" value="ECO:0007669"/>
    <property type="project" value="InterPro"/>
</dbReference>
<dbReference type="EMBL" id="JACEFO010000186">
    <property type="protein sequence ID" value="KAF8779262.1"/>
    <property type="molecule type" value="Genomic_DNA"/>
</dbReference>
<dbReference type="InterPro" id="IPR045843">
    <property type="entry name" value="IND-like"/>
</dbReference>
<reference evidence="7" key="1">
    <citation type="submission" date="2020-07" db="EMBL/GenBank/DDBJ databases">
        <title>Genome sequence and genetic diversity analysis of an under-domesticated orphan crop, white fonio (Digitaria exilis).</title>
        <authorList>
            <person name="Bennetzen J.L."/>
            <person name="Chen S."/>
            <person name="Ma X."/>
            <person name="Wang X."/>
            <person name="Yssel A.E.J."/>
            <person name="Chaluvadi S.R."/>
            <person name="Johnson M."/>
            <person name="Gangashetty P."/>
            <person name="Hamidou F."/>
            <person name="Sanogo M.D."/>
            <person name="Zwaenepoel A."/>
            <person name="Wallace J."/>
            <person name="Van De Peer Y."/>
            <person name="Van Deynze A."/>
        </authorList>
    </citation>
    <scope>NUCLEOTIDE SEQUENCE</scope>
    <source>
        <tissue evidence="7">Leaves</tissue>
    </source>
</reference>
<evidence type="ECO:0000259" key="6">
    <source>
        <dbReference type="PROSITE" id="PS50888"/>
    </source>
</evidence>
<evidence type="ECO:0000313" key="7">
    <source>
        <dbReference type="EMBL" id="KAF8779262.1"/>
    </source>
</evidence>
<dbReference type="InterPro" id="IPR011598">
    <property type="entry name" value="bHLH_dom"/>
</dbReference>
<gene>
    <name evidence="7" type="ORF">HU200_002943</name>
</gene>
<evidence type="ECO:0000256" key="3">
    <source>
        <dbReference type="ARBA" id="ARBA00023163"/>
    </source>
</evidence>
<feature type="compositionally biased region" description="Basic and acidic residues" evidence="5">
    <location>
        <begin position="153"/>
        <end position="166"/>
    </location>
</feature>
<evidence type="ECO:0000256" key="1">
    <source>
        <dbReference type="ARBA" id="ARBA00004123"/>
    </source>
</evidence>
<keyword evidence="2" id="KW-0805">Transcription regulation</keyword>
<dbReference type="GO" id="GO:0046983">
    <property type="term" value="F:protein dimerization activity"/>
    <property type="evidence" value="ECO:0007669"/>
    <property type="project" value="InterPro"/>
</dbReference>